<dbReference type="Pfam" id="PF03466">
    <property type="entry name" value="LysR_substrate"/>
    <property type="match status" value="1"/>
</dbReference>
<dbReference type="InterPro" id="IPR036390">
    <property type="entry name" value="WH_DNA-bd_sf"/>
</dbReference>
<evidence type="ECO:0000256" key="5">
    <source>
        <dbReference type="SAM" id="MobiDB-lite"/>
    </source>
</evidence>
<comment type="similarity">
    <text evidence="1">Belongs to the LysR transcriptional regulatory family.</text>
</comment>
<dbReference type="PROSITE" id="PS50931">
    <property type="entry name" value="HTH_LYSR"/>
    <property type="match status" value="1"/>
</dbReference>
<dbReference type="InterPro" id="IPR036388">
    <property type="entry name" value="WH-like_DNA-bd_sf"/>
</dbReference>
<dbReference type="SUPFAM" id="SSF46785">
    <property type="entry name" value="Winged helix' DNA-binding domain"/>
    <property type="match status" value="1"/>
</dbReference>
<evidence type="ECO:0000313" key="8">
    <source>
        <dbReference type="Proteomes" id="UP001596037"/>
    </source>
</evidence>
<dbReference type="PRINTS" id="PR00039">
    <property type="entry name" value="HTHLYSR"/>
</dbReference>
<accession>A0ABW0NIR2</accession>
<dbReference type="Gene3D" id="1.10.10.10">
    <property type="entry name" value="Winged helix-like DNA-binding domain superfamily/Winged helix DNA-binding domain"/>
    <property type="match status" value="1"/>
</dbReference>
<evidence type="ECO:0000256" key="4">
    <source>
        <dbReference type="ARBA" id="ARBA00023163"/>
    </source>
</evidence>
<sequence length="333" mass="36606">MKNATFRQLRVFSEVARHLSFAKAAHALHLTPPAVTMQVKELEGHVGFALFDRGGRSVALTTPGEYMLVYARRMLAILKDAEDAAARLKQVEVGTLTIGMVSTAKYFLPRLLTQFRQEHEGVEIRLVEGNRGELVQMLQANDVDIAVMGRPPKELATRTEPFAAHPHVFVAPIGHPLTTEEGGAPTADSLRPYGFIVREQGSGTRVALEKFLQEVHLEPRVIMEMGSNETIKQAVIAGMGISFLSLHTLQLELDNRLLAVVNVAGTPVVRAWNVVHTLSKVLSPAAEAFRYFILERGESYLAQHFAAHRQLLRDAPPSSTPRGQPDFAGLSPA</sequence>
<keyword evidence="2" id="KW-0805">Transcription regulation</keyword>
<dbReference type="Gene3D" id="3.40.190.290">
    <property type="match status" value="1"/>
</dbReference>
<reference evidence="8" key="1">
    <citation type="journal article" date="2019" name="Int. J. Syst. Evol. Microbiol.">
        <title>The Global Catalogue of Microorganisms (GCM) 10K type strain sequencing project: providing services to taxonomists for standard genome sequencing and annotation.</title>
        <authorList>
            <consortium name="The Broad Institute Genomics Platform"/>
            <consortium name="The Broad Institute Genome Sequencing Center for Infectious Disease"/>
            <person name="Wu L."/>
            <person name="Ma J."/>
        </authorList>
    </citation>
    <scope>NUCLEOTIDE SEQUENCE [LARGE SCALE GENOMIC DNA]</scope>
    <source>
        <strain evidence="8">CCUG 57401</strain>
    </source>
</reference>
<feature type="region of interest" description="Disordered" evidence="5">
    <location>
        <begin position="313"/>
        <end position="333"/>
    </location>
</feature>
<keyword evidence="8" id="KW-1185">Reference proteome</keyword>
<dbReference type="RefSeq" id="WP_376852192.1">
    <property type="nucleotide sequence ID" value="NZ_JBHSMF010000010.1"/>
</dbReference>
<dbReference type="InterPro" id="IPR005119">
    <property type="entry name" value="LysR_subst-bd"/>
</dbReference>
<comment type="caution">
    <text evidence="7">The sequence shown here is derived from an EMBL/GenBank/DDBJ whole genome shotgun (WGS) entry which is preliminary data.</text>
</comment>
<proteinExistence type="inferred from homology"/>
<dbReference type="SUPFAM" id="SSF53850">
    <property type="entry name" value="Periplasmic binding protein-like II"/>
    <property type="match status" value="1"/>
</dbReference>
<keyword evidence="4" id="KW-0804">Transcription</keyword>
<dbReference type="Pfam" id="PF00126">
    <property type="entry name" value="HTH_1"/>
    <property type="match status" value="1"/>
</dbReference>
<evidence type="ECO:0000259" key="6">
    <source>
        <dbReference type="PROSITE" id="PS50931"/>
    </source>
</evidence>
<name>A0ABW0NIR2_9BURK</name>
<evidence type="ECO:0000313" key="7">
    <source>
        <dbReference type="EMBL" id="MFC5499945.1"/>
    </source>
</evidence>
<dbReference type="PANTHER" id="PTHR30126">
    <property type="entry name" value="HTH-TYPE TRANSCRIPTIONAL REGULATOR"/>
    <property type="match status" value="1"/>
</dbReference>
<evidence type="ECO:0000256" key="2">
    <source>
        <dbReference type="ARBA" id="ARBA00023015"/>
    </source>
</evidence>
<evidence type="ECO:0000256" key="1">
    <source>
        <dbReference type="ARBA" id="ARBA00009437"/>
    </source>
</evidence>
<dbReference type="InterPro" id="IPR000847">
    <property type="entry name" value="LysR_HTH_N"/>
</dbReference>
<protein>
    <submittedName>
        <fullName evidence="7">LysR substrate-binding domain-containing protein</fullName>
    </submittedName>
</protein>
<dbReference type="Proteomes" id="UP001596037">
    <property type="component" value="Unassembled WGS sequence"/>
</dbReference>
<keyword evidence="3" id="KW-0238">DNA-binding</keyword>
<feature type="domain" description="HTH lysR-type" evidence="6">
    <location>
        <begin position="1"/>
        <end position="61"/>
    </location>
</feature>
<evidence type="ECO:0000256" key="3">
    <source>
        <dbReference type="ARBA" id="ARBA00023125"/>
    </source>
</evidence>
<dbReference type="CDD" id="cd08419">
    <property type="entry name" value="PBP2_CbbR_RubisCO_like"/>
    <property type="match status" value="1"/>
</dbReference>
<organism evidence="7 8">
    <name type="scientific">Caenimonas terrae</name>
    <dbReference type="NCBI Taxonomy" id="696074"/>
    <lineage>
        <taxon>Bacteria</taxon>
        <taxon>Pseudomonadati</taxon>
        <taxon>Pseudomonadota</taxon>
        <taxon>Betaproteobacteria</taxon>
        <taxon>Burkholderiales</taxon>
        <taxon>Comamonadaceae</taxon>
        <taxon>Caenimonas</taxon>
    </lineage>
</organism>
<dbReference type="EMBL" id="JBHSMF010000010">
    <property type="protein sequence ID" value="MFC5499945.1"/>
    <property type="molecule type" value="Genomic_DNA"/>
</dbReference>
<dbReference type="PANTHER" id="PTHR30126:SF5">
    <property type="entry name" value="HTH-TYPE TRANSCRIPTIONAL ACTIVATOR CMPR"/>
    <property type="match status" value="1"/>
</dbReference>
<gene>
    <name evidence="7" type="ORF">ACFPOE_20555</name>
</gene>